<evidence type="ECO:0000313" key="1">
    <source>
        <dbReference type="Ensembl" id="ENSCSEP00000014316.1"/>
    </source>
</evidence>
<dbReference type="InterPro" id="IPR036388">
    <property type="entry name" value="WH-like_DNA-bd_sf"/>
</dbReference>
<reference evidence="1" key="2">
    <citation type="submission" date="2025-08" db="UniProtKB">
        <authorList>
            <consortium name="Ensembl"/>
        </authorList>
    </citation>
    <scope>IDENTIFICATION</scope>
</reference>
<organism evidence="1 2">
    <name type="scientific">Cynoglossus semilaevis</name>
    <name type="common">Tongue sole</name>
    <dbReference type="NCBI Taxonomy" id="244447"/>
    <lineage>
        <taxon>Eukaryota</taxon>
        <taxon>Metazoa</taxon>
        <taxon>Chordata</taxon>
        <taxon>Craniata</taxon>
        <taxon>Vertebrata</taxon>
        <taxon>Euteleostomi</taxon>
        <taxon>Actinopterygii</taxon>
        <taxon>Neopterygii</taxon>
        <taxon>Teleostei</taxon>
        <taxon>Neoteleostei</taxon>
        <taxon>Acanthomorphata</taxon>
        <taxon>Carangaria</taxon>
        <taxon>Pleuronectiformes</taxon>
        <taxon>Pleuronectoidei</taxon>
        <taxon>Cynoglossidae</taxon>
        <taxon>Cynoglossinae</taxon>
        <taxon>Cynoglossus</taxon>
    </lineage>
</organism>
<dbReference type="PANTHER" id="PTHR46068:SF1">
    <property type="entry name" value="TRANSPOSASE IS30-LIKE HTH DOMAIN-CONTAINING PROTEIN"/>
    <property type="match status" value="1"/>
</dbReference>
<dbReference type="Gene3D" id="3.30.420.10">
    <property type="entry name" value="Ribonuclease H-like superfamily/Ribonuclease H"/>
    <property type="match status" value="1"/>
</dbReference>
<dbReference type="OMA" id="VWCAIRK"/>
<evidence type="ECO:0000313" key="2">
    <source>
        <dbReference type="Proteomes" id="UP000265120"/>
    </source>
</evidence>
<dbReference type="GeneTree" id="ENSGT00940000176284"/>
<dbReference type="InterPro" id="IPR036397">
    <property type="entry name" value="RNaseH_sf"/>
</dbReference>
<dbReference type="Pfam" id="PF13384">
    <property type="entry name" value="HTH_23"/>
    <property type="match status" value="1"/>
</dbReference>
<reference evidence="1 2" key="1">
    <citation type="journal article" date="2014" name="Nat. Genet.">
        <title>Whole-genome sequence of a flatfish provides insights into ZW sex chromosome evolution and adaptation to a benthic lifestyle.</title>
        <authorList>
            <person name="Chen S."/>
            <person name="Zhang G."/>
            <person name="Shao C."/>
            <person name="Huang Q."/>
            <person name="Liu G."/>
            <person name="Zhang P."/>
            <person name="Song W."/>
            <person name="An N."/>
            <person name="Chalopin D."/>
            <person name="Volff J.N."/>
            <person name="Hong Y."/>
            <person name="Li Q."/>
            <person name="Sha Z."/>
            <person name="Zhou H."/>
            <person name="Xie M."/>
            <person name="Yu Q."/>
            <person name="Liu Y."/>
            <person name="Xiang H."/>
            <person name="Wang N."/>
            <person name="Wu K."/>
            <person name="Yang C."/>
            <person name="Zhou Q."/>
            <person name="Liao X."/>
            <person name="Yang L."/>
            <person name="Hu Q."/>
            <person name="Zhang J."/>
            <person name="Meng L."/>
            <person name="Jin L."/>
            <person name="Tian Y."/>
            <person name="Lian J."/>
            <person name="Yang J."/>
            <person name="Miao G."/>
            <person name="Liu S."/>
            <person name="Liang Z."/>
            <person name="Yan F."/>
            <person name="Li Y."/>
            <person name="Sun B."/>
            <person name="Zhang H."/>
            <person name="Zhang J."/>
            <person name="Zhu Y."/>
            <person name="Du M."/>
            <person name="Zhao Y."/>
            <person name="Schartl M."/>
            <person name="Tang Q."/>
            <person name="Wang J."/>
        </authorList>
    </citation>
    <scope>NUCLEOTIDE SEQUENCE</scope>
</reference>
<dbReference type="PANTHER" id="PTHR46068">
    <property type="entry name" value="PROTEIN CBG27172"/>
    <property type="match status" value="1"/>
</dbReference>
<dbReference type="Proteomes" id="UP000265120">
    <property type="component" value="Chromosome W"/>
</dbReference>
<dbReference type="InterPro" id="IPR009057">
    <property type="entry name" value="Homeodomain-like_sf"/>
</dbReference>
<dbReference type="AlphaFoldDB" id="A0A3P8VM51"/>
<dbReference type="GO" id="GO:0003676">
    <property type="term" value="F:nucleic acid binding"/>
    <property type="evidence" value="ECO:0007669"/>
    <property type="project" value="InterPro"/>
</dbReference>
<sequence>MCQTEEGKHDQIVALKEAGLTTKQIMKKVNICHKTVYNVMERYKETGKTTSKPIPGRKRSVRTKRVVEMVRNRVQRNLCRSVRTTAKEVNISKPSLRRIVKQDLRLKALKMQHRQLISATSKKKQLDRGQMMLQEIQSAANKVLVWSDEKIFTVQAVVNSQNDRVYAHSKPAGVMLWTAVASYGSKSPLVFIQEEKVLPWCTNVFGKQYIFTQDGAPTHTSNVTQTWCKQHFAGFWDKTMWPPSRPDINPMDFAIWSVMEREVSRVSHNSVTTLKKALMKLWSKLGATLMPGSARSSPGYDKGKGWPN</sequence>
<accession>A0A3P8VM51</accession>
<name>A0A3P8VM51_CYNSE</name>
<reference evidence="1" key="3">
    <citation type="submission" date="2025-09" db="UniProtKB">
        <authorList>
            <consortium name="Ensembl"/>
        </authorList>
    </citation>
    <scope>IDENTIFICATION</scope>
</reference>
<dbReference type="Gene3D" id="1.10.10.10">
    <property type="entry name" value="Winged helix-like DNA-binding domain superfamily/Winged helix DNA-binding domain"/>
    <property type="match status" value="1"/>
</dbReference>
<dbReference type="InParanoid" id="A0A3P8VM51"/>
<dbReference type="STRING" id="244447.ENSCSEP00000014316"/>
<dbReference type="Ensembl" id="ENSCSET00000014485.1">
    <property type="protein sequence ID" value="ENSCSEP00000014316.1"/>
    <property type="gene ID" value="ENSCSEG00000009211.1"/>
</dbReference>
<dbReference type="SUPFAM" id="SSF46689">
    <property type="entry name" value="Homeodomain-like"/>
    <property type="match status" value="1"/>
</dbReference>
<protein>
    <submittedName>
        <fullName evidence="1">Uncharacterized protein</fullName>
    </submittedName>
</protein>
<proteinExistence type="predicted"/>
<keyword evidence="2" id="KW-1185">Reference proteome</keyword>